<organism evidence="2 3">
    <name type="scientific">Tessaracoccus lubricantis</name>
    <dbReference type="NCBI Taxonomy" id="545543"/>
    <lineage>
        <taxon>Bacteria</taxon>
        <taxon>Bacillati</taxon>
        <taxon>Actinomycetota</taxon>
        <taxon>Actinomycetes</taxon>
        <taxon>Propionibacteriales</taxon>
        <taxon>Propionibacteriaceae</taxon>
        <taxon>Tessaracoccus</taxon>
    </lineage>
</organism>
<feature type="compositionally biased region" description="Basic and acidic residues" evidence="1">
    <location>
        <begin position="37"/>
        <end position="46"/>
    </location>
</feature>
<proteinExistence type="predicted"/>
<name>A0ABP9FM45_9ACTN</name>
<evidence type="ECO:0000313" key="2">
    <source>
        <dbReference type="EMBL" id="GAA4904300.1"/>
    </source>
</evidence>
<reference evidence="3" key="1">
    <citation type="journal article" date="2019" name="Int. J. Syst. Evol. Microbiol.">
        <title>The Global Catalogue of Microorganisms (GCM) 10K type strain sequencing project: providing services to taxonomists for standard genome sequencing and annotation.</title>
        <authorList>
            <consortium name="The Broad Institute Genomics Platform"/>
            <consortium name="The Broad Institute Genome Sequencing Center for Infectious Disease"/>
            <person name="Wu L."/>
            <person name="Ma J."/>
        </authorList>
    </citation>
    <scope>NUCLEOTIDE SEQUENCE [LARGE SCALE GENOMIC DNA]</scope>
    <source>
        <strain evidence="3">JCM 19125</strain>
    </source>
</reference>
<keyword evidence="3" id="KW-1185">Reference proteome</keyword>
<dbReference type="Proteomes" id="UP001501521">
    <property type="component" value="Unassembled WGS sequence"/>
</dbReference>
<protein>
    <submittedName>
        <fullName evidence="2">Uncharacterized protein</fullName>
    </submittedName>
</protein>
<feature type="region of interest" description="Disordered" evidence="1">
    <location>
        <begin position="36"/>
        <end position="56"/>
    </location>
</feature>
<accession>A0ABP9FM45</accession>
<evidence type="ECO:0000256" key="1">
    <source>
        <dbReference type="SAM" id="MobiDB-lite"/>
    </source>
</evidence>
<dbReference type="EMBL" id="BAABLV010000036">
    <property type="protein sequence ID" value="GAA4904300.1"/>
    <property type="molecule type" value="Genomic_DNA"/>
</dbReference>
<gene>
    <name evidence="2" type="ORF">GCM10025789_24220</name>
</gene>
<sequence length="56" mass="6002">MIMNDFQPVPVMTSVPKIAIATTMLAAQSPIIAAMRARHDASDPRPRSGRPMLSPG</sequence>
<evidence type="ECO:0000313" key="3">
    <source>
        <dbReference type="Proteomes" id="UP001501521"/>
    </source>
</evidence>
<comment type="caution">
    <text evidence="2">The sequence shown here is derived from an EMBL/GenBank/DDBJ whole genome shotgun (WGS) entry which is preliminary data.</text>
</comment>